<comment type="subcellular location">
    <subcellularLocation>
        <location evidence="1">Cytoplasm</location>
    </subcellularLocation>
</comment>
<dbReference type="PANTHER" id="PTHR10887">
    <property type="entry name" value="DNA2/NAM7 HELICASE FAMILY"/>
    <property type="match status" value="1"/>
</dbReference>
<dbReference type="eggNOG" id="KOG1807">
    <property type="taxonomic scope" value="Eukaryota"/>
</dbReference>
<keyword evidence="4" id="KW-0677">Repeat</keyword>
<dbReference type="Proteomes" id="UP000007875">
    <property type="component" value="Unassembled WGS sequence"/>
</dbReference>
<dbReference type="GeneTree" id="ENSGT00940000155154"/>
<dbReference type="GO" id="GO:0002376">
    <property type="term" value="P:immune system process"/>
    <property type="evidence" value="ECO:0007669"/>
    <property type="project" value="UniProtKB-KW"/>
</dbReference>
<dbReference type="InterPro" id="IPR057373">
    <property type="entry name" value="ZNFX1"/>
</dbReference>
<sequence>NFRGISVFPTVEDINTTEDPFVRTNLVNGAYSGQDHYLDVQFRLLREDFVRPLREGIESFISNSTKTRHSRQRQDNVKVYQNVKIEFPYPSNKGVHYVIHFSTESLQKIRWENTKRFLFGNLICLSNDHFKDHFMFATVTDRDPSKLALGYLMVEFVQKEDDMEMQTYTMVETEAFFESYRHVLAGLQETENVPLARYLVECNMEMQPPRYLLRNHHDFDLSPIQNTGRMDLDKLEKIDILNLDKWPTCEELSLDESQRHALQIALTNELALIQGPPGTGKTYVGFEGLPGQRLRPPVEVKHPILVVCYTNHALDQFLEGISQFHEEGIVRVGGRCKNKNLEKYMLNQKRRNERFKSSKTLRTANWNKRSELDSLRSLMKSDGEKLEGSTNCIINLKQLKSVIPEHIFVQLFYNGDSDWQSKSNSDDMVLLDWLGVGLKQNSQNESYVYRGKYPFFVKIFISNKGSETEENDEILMPEEAELIQDQRILDGTGVEGKGNIFVKANFGFDALIKKRIDCRVFFMCLKGKTSEDGWSITPEEKKRRKNQLKKELGKTDAMSKRDAAKVEDIFALEQENRWKLYRRWVDDWKDGLRSAVERHTGRYNTVARQLMQLRDEEDLNLLEQSDVIGMTTSGAARYRAIVQQLKTKVVIVEEAAEVLEAHIVTAMPKTTEHLILIGDHQQLKPSPTVYQLARDYQLDISLFERMINNKIPCAKLAIQHRMKPDIADLIRPNIYENLLDHESVLRYEEISGVSKSVFFISHEIKEDTVMEGKTKVNNFEARYIVALCKHLMLQEYKPTQITILTTYTGQLFAFKKIMKEKLFQGVHVTAVDNYQGEENDIILLSLVRSNDEGKIGFLKVSNRVCVALSRAKKGLFCIGNLEVSLNIYVVWRNIVSKLNLREMCGPALTLQCKNHPETTIKAETPEDFDKFPEGGCGRLCEYRLSCGHVCTRSCHPDDQDHTNMKCRKPCPKNCTKGHRCKKKCSDDCGNCMEKVEKMVPMCCHIEKMPCYKDPAEHTCTKPCSKILSCEHTCSNVCGVNCVTECLEKVTVNLACGHESKVVCHLSKDPDKSLCTEQCNEQLQCGHLCKGTCSKCMQGRLHEKCGKKCTRTLFCGHPCRESCSVNCPPCTRPCETRCEHSKCKKNCLEPCTLCTEKCEWRCAHFKCGKLCSEPCDRPPCNEPCDKVLKCTHVCIGLCGEPCPKLCRDCDKEKVTEIFFGDEDETDARFVELPECGHVFTYEGLDKWMGMHQDDKSDDGEDANIQLKKCPRCSTPIRGARRYGEIINDQLKAINKVKERSHGTKSEIASATRALSAKINGKEGNECHFKDDIAGLRKRLESKPKSMSALKVIEHQYSGLCALSAVQIKIKKYIQIAGGMLRDDISHIHSWLMKPRSRFSEQEIEDFAKEEKRIRQGYFFVVILNNFNKNKLNLSKPHIKNGIQILFHNFAPYEGKNMADVKRALEEIKRHVTLLENGKMSKSEREMIVKAMGLSKGHWYKCKKGHIYCIADCGGATVQGVCPECKGVIGGSGHRLHKDNAVATEMDGATRPAYDPMNNYIPPED</sequence>
<evidence type="ECO:0000259" key="8">
    <source>
        <dbReference type="PROSITE" id="PS51981"/>
    </source>
</evidence>
<dbReference type="GO" id="GO:0004386">
    <property type="term" value="F:helicase activity"/>
    <property type="evidence" value="ECO:0007669"/>
    <property type="project" value="InterPro"/>
</dbReference>
<evidence type="ECO:0000256" key="3">
    <source>
        <dbReference type="ARBA" id="ARBA00022723"/>
    </source>
</evidence>
<dbReference type="GO" id="GO:0031048">
    <property type="term" value="P:regulatory ncRNA-mediated heterochromatin formation"/>
    <property type="evidence" value="ECO:0007669"/>
    <property type="project" value="TreeGrafter"/>
</dbReference>
<dbReference type="Ensembl" id="ENSCSAVT00000002782.1">
    <property type="protein sequence ID" value="ENSCSAVP00000002739.1"/>
    <property type="gene ID" value="ENSCSAVG00000001621.1"/>
</dbReference>
<keyword evidence="3" id="KW-0479">Metal-binding</keyword>
<dbReference type="InterPro" id="IPR045055">
    <property type="entry name" value="DNA2/NAM7-like"/>
</dbReference>
<dbReference type="SMART" id="SM00438">
    <property type="entry name" value="ZnF_NFX"/>
    <property type="match status" value="4"/>
</dbReference>
<dbReference type="InterPro" id="IPR046439">
    <property type="entry name" value="ZF_RZ_dom"/>
</dbReference>
<dbReference type="Pfam" id="PF13087">
    <property type="entry name" value="AAA_12"/>
    <property type="match status" value="1"/>
</dbReference>
<feature type="domain" description="RZ-type" evidence="8">
    <location>
        <begin position="1478"/>
        <end position="1550"/>
    </location>
</feature>
<dbReference type="HOGENOM" id="CLU_001066_0_1_1"/>
<dbReference type="InterPro" id="IPR047187">
    <property type="entry name" value="SF1_C_Upf1"/>
</dbReference>
<dbReference type="Gene3D" id="3.40.50.300">
    <property type="entry name" value="P-loop containing nucleotide triphosphate hydrolases"/>
    <property type="match status" value="3"/>
</dbReference>
<evidence type="ECO:0000313" key="9">
    <source>
        <dbReference type="Ensembl" id="ENSCSAVP00000002739.1"/>
    </source>
</evidence>
<organism evidence="9 10">
    <name type="scientific">Ciona savignyi</name>
    <name type="common">Pacific transparent sea squirt</name>
    <dbReference type="NCBI Taxonomy" id="51511"/>
    <lineage>
        <taxon>Eukaryota</taxon>
        <taxon>Metazoa</taxon>
        <taxon>Chordata</taxon>
        <taxon>Tunicata</taxon>
        <taxon>Ascidiacea</taxon>
        <taxon>Phlebobranchia</taxon>
        <taxon>Cionidae</taxon>
        <taxon>Ciona</taxon>
    </lineage>
</organism>
<dbReference type="SUPFAM" id="SSF52540">
    <property type="entry name" value="P-loop containing nucleoside triphosphate hydrolases"/>
    <property type="match status" value="1"/>
</dbReference>
<dbReference type="Pfam" id="PF13086">
    <property type="entry name" value="AAA_11"/>
    <property type="match status" value="2"/>
</dbReference>
<reference evidence="9" key="3">
    <citation type="submission" date="2025-09" db="UniProtKB">
        <authorList>
            <consortium name="Ensembl"/>
        </authorList>
    </citation>
    <scope>IDENTIFICATION</scope>
</reference>
<dbReference type="PROSITE" id="PS51981">
    <property type="entry name" value="ZF_RZ"/>
    <property type="match status" value="1"/>
</dbReference>
<dbReference type="InterPro" id="IPR027417">
    <property type="entry name" value="P-loop_NTPase"/>
</dbReference>
<evidence type="ECO:0000256" key="4">
    <source>
        <dbReference type="ARBA" id="ARBA00022737"/>
    </source>
</evidence>
<accession>H2YBP1</accession>
<dbReference type="FunCoup" id="H2YBP1">
    <property type="interactions" value="228"/>
</dbReference>
<dbReference type="CDD" id="cd06008">
    <property type="entry name" value="NF-X1-zinc-finger"/>
    <property type="match status" value="1"/>
</dbReference>
<dbReference type="FunFam" id="3.40.50.300:FF:000742">
    <property type="entry name" value="NFX1-type zinc finger-containing protein 1"/>
    <property type="match status" value="1"/>
</dbReference>
<evidence type="ECO:0000256" key="7">
    <source>
        <dbReference type="ARBA" id="ARBA00022859"/>
    </source>
</evidence>
<keyword evidence="7" id="KW-0391">Immunity</keyword>
<dbReference type="OMA" id="CTEKCEW"/>
<name>H2YBP1_CIOSA</name>
<dbReference type="GO" id="GO:0008270">
    <property type="term" value="F:zinc ion binding"/>
    <property type="evidence" value="ECO:0007669"/>
    <property type="project" value="UniProtKB-KW"/>
</dbReference>
<dbReference type="CDD" id="cd18808">
    <property type="entry name" value="SF1_C_Upf1"/>
    <property type="match status" value="1"/>
</dbReference>
<dbReference type="InterPro" id="IPR041677">
    <property type="entry name" value="DNA2/NAM7_AAA_11"/>
</dbReference>
<evidence type="ECO:0000256" key="1">
    <source>
        <dbReference type="ARBA" id="ARBA00004496"/>
    </source>
</evidence>
<reference evidence="10" key="1">
    <citation type="submission" date="2003-08" db="EMBL/GenBank/DDBJ databases">
        <authorList>
            <person name="Birren B."/>
            <person name="Nusbaum C."/>
            <person name="Abebe A."/>
            <person name="Abouelleil A."/>
            <person name="Adekoya E."/>
            <person name="Ait-zahra M."/>
            <person name="Allen N."/>
            <person name="Allen T."/>
            <person name="An P."/>
            <person name="Anderson M."/>
            <person name="Anderson S."/>
            <person name="Arachchi H."/>
            <person name="Armbruster J."/>
            <person name="Bachantsang P."/>
            <person name="Baldwin J."/>
            <person name="Barry A."/>
            <person name="Bayul T."/>
            <person name="Blitshsteyn B."/>
            <person name="Bloom T."/>
            <person name="Blye J."/>
            <person name="Boguslavskiy L."/>
            <person name="Borowsky M."/>
            <person name="Boukhgalter B."/>
            <person name="Brunache A."/>
            <person name="Butler J."/>
            <person name="Calixte N."/>
            <person name="Calvo S."/>
            <person name="Camarata J."/>
            <person name="Campo K."/>
            <person name="Chang J."/>
            <person name="Cheshatsang Y."/>
            <person name="Citroen M."/>
            <person name="Collymore A."/>
            <person name="Considine T."/>
            <person name="Cook A."/>
            <person name="Cooke P."/>
            <person name="Corum B."/>
            <person name="Cuomo C."/>
            <person name="David R."/>
            <person name="Dawoe T."/>
            <person name="Degray S."/>
            <person name="Dodge S."/>
            <person name="Dooley K."/>
            <person name="Dorje P."/>
            <person name="Dorjee K."/>
            <person name="Dorris L."/>
            <person name="Duffey N."/>
            <person name="Dupes A."/>
            <person name="Elkins T."/>
            <person name="Engels R."/>
            <person name="Erickson J."/>
            <person name="Farina A."/>
            <person name="Faro S."/>
            <person name="Ferreira P."/>
            <person name="Fischer H."/>
            <person name="Fitzgerald M."/>
            <person name="Foley K."/>
            <person name="Gage D."/>
            <person name="Galagan J."/>
            <person name="Gearin G."/>
            <person name="Gnerre S."/>
            <person name="Gnirke A."/>
            <person name="Goyette A."/>
            <person name="Graham J."/>
            <person name="Grandbois E."/>
            <person name="Gyaltsen K."/>
            <person name="Hafez N."/>
            <person name="Hagopian D."/>
            <person name="Hagos B."/>
            <person name="Hall J."/>
            <person name="Hatcher B."/>
            <person name="Heller A."/>
            <person name="Higgins H."/>
            <person name="Honan T."/>
            <person name="Horn A."/>
            <person name="Houde N."/>
            <person name="Hughes L."/>
            <person name="Hulme W."/>
            <person name="Husby E."/>
            <person name="Iliev I."/>
            <person name="Jaffe D."/>
            <person name="Jones C."/>
            <person name="Kamal M."/>
            <person name="Kamat A."/>
            <person name="Kamvysselis M."/>
            <person name="Karlsson E."/>
            <person name="Kells C."/>
            <person name="Kieu A."/>
            <person name="Kisner P."/>
            <person name="Kodira C."/>
            <person name="Kulbokas E."/>
            <person name="Labutti K."/>
            <person name="Lama D."/>
            <person name="Landers T."/>
            <person name="Leger J."/>
            <person name="Levine S."/>
            <person name="Lewis D."/>
            <person name="Lewis T."/>
            <person name="Lindblad-toh K."/>
            <person name="Liu X."/>
            <person name="Lokyitsang T."/>
            <person name="Lokyitsang Y."/>
            <person name="Lucien O."/>
            <person name="Lui A."/>
            <person name="Ma L.J."/>
            <person name="Mabbitt R."/>
            <person name="Macdonald J."/>
            <person name="Maclean C."/>
            <person name="Major J."/>
            <person name="Manning J."/>
            <person name="Marabella R."/>
            <person name="Maru K."/>
            <person name="Matthews C."/>
            <person name="Mauceli E."/>
            <person name="Mccarthy M."/>
            <person name="Mcdonough S."/>
            <person name="Mcghee T."/>
            <person name="Meldrim J."/>
            <person name="Meneus L."/>
            <person name="Mesirov J."/>
            <person name="Mihalev A."/>
            <person name="Mihova T."/>
            <person name="Mikkelsen T."/>
            <person name="Mlenga V."/>
            <person name="Moru K."/>
            <person name="Mozes J."/>
            <person name="Mulrain L."/>
            <person name="Munson G."/>
            <person name="Naylor J."/>
            <person name="Newes C."/>
            <person name="Nguyen C."/>
            <person name="Nguyen N."/>
            <person name="Nguyen T."/>
            <person name="Nicol R."/>
            <person name="Nielsen C."/>
            <person name="Nizzari M."/>
            <person name="Norbu C."/>
            <person name="Norbu N."/>
            <person name="O'donnell P."/>
            <person name="Okoawo O."/>
            <person name="O'leary S."/>
            <person name="Omotosho B."/>
            <person name="O'neill K."/>
            <person name="Osman S."/>
            <person name="Parker S."/>
            <person name="Perrin D."/>
            <person name="Phunkhang P."/>
            <person name="Piqani B."/>
            <person name="Purcell S."/>
            <person name="Rachupka T."/>
            <person name="Ramasamy U."/>
            <person name="Rameau R."/>
            <person name="Ray V."/>
            <person name="Raymond C."/>
            <person name="Retta R."/>
            <person name="Richardson S."/>
            <person name="Rise C."/>
            <person name="Rodriguez J."/>
            <person name="Rogers J."/>
            <person name="Rogov P."/>
            <person name="Rutman M."/>
            <person name="Schupbach R."/>
            <person name="Seaman C."/>
            <person name="Settipalli S."/>
            <person name="Sharpe T."/>
            <person name="Sheridan J."/>
            <person name="Sherpa N."/>
            <person name="Shi J."/>
            <person name="Smirnov S."/>
            <person name="Smith C."/>
            <person name="Sougnez C."/>
            <person name="Spencer B."/>
            <person name="Stalker J."/>
            <person name="Stange-thomann N."/>
            <person name="Stavropoulos S."/>
            <person name="Stetson K."/>
            <person name="Stone C."/>
            <person name="Stone S."/>
            <person name="Stubbs M."/>
            <person name="Talamas J."/>
            <person name="Tchuinga P."/>
            <person name="Tenzing P."/>
            <person name="Tesfaye S."/>
            <person name="Theodore J."/>
            <person name="Thoulutsang Y."/>
            <person name="Topham K."/>
            <person name="Towey S."/>
            <person name="Tsamla T."/>
            <person name="Tsomo N."/>
            <person name="Vallee D."/>
            <person name="Vassiliev H."/>
            <person name="Venkataraman V."/>
            <person name="Vinson J."/>
            <person name="Vo A."/>
            <person name="Wade C."/>
            <person name="Wang S."/>
            <person name="Wangchuk T."/>
            <person name="Wangdi T."/>
            <person name="Whittaker C."/>
            <person name="Wilkinson J."/>
            <person name="Wu Y."/>
            <person name="Wyman D."/>
            <person name="Yadav S."/>
            <person name="Yang S."/>
            <person name="Yang X."/>
            <person name="Yeager S."/>
            <person name="Yee E."/>
            <person name="Young G."/>
            <person name="Zainoun J."/>
            <person name="Zembeck L."/>
            <person name="Zimmer A."/>
            <person name="Zody M."/>
            <person name="Lander E."/>
        </authorList>
    </citation>
    <scope>NUCLEOTIDE SEQUENCE [LARGE SCALE GENOMIC DNA]</scope>
</reference>
<dbReference type="STRING" id="51511.ENSCSAVP00000002739"/>
<evidence type="ECO:0000313" key="10">
    <source>
        <dbReference type="Proteomes" id="UP000007875"/>
    </source>
</evidence>
<proteinExistence type="predicted"/>
<evidence type="ECO:0000256" key="2">
    <source>
        <dbReference type="ARBA" id="ARBA00022490"/>
    </source>
</evidence>
<evidence type="ECO:0000256" key="6">
    <source>
        <dbReference type="ARBA" id="ARBA00022833"/>
    </source>
</evidence>
<dbReference type="InterPro" id="IPR000967">
    <property type="entry name" value="Znf_NFX1"/>
</dbReference>
<keyword evidence="2" id="KW-0963">Cytoplasm</keyword>
<keyword evidence="5" id="KW-0863">Zinc-finger</keyword>
<keyword evidence="6" id="KW-0862">Zinc</keyword>
<dbReference type="InParanoid" id="H2YBP1"/>
<dbReference type="PANTHER" id="PTHR10887:SF341">
    <property type="entry name" value="NFX1-TYPE ZINC FINGER-CONTAINING PROTEIN 1"/>
    <property type="match status" value="1"/>
</dbReference>
<dbReference type="InterPro" id="IPR041679">
    <property type="entry name" value="DNA2/NAM7-like_C"/>
</dbReference>
<protein>
    <recommendedName>
        <fullName evidence="8">RZ-type domain-containing protein</fullName>
    </recommendedName>
</protein>
<evidence type="ECO:0000256" key="5">
    <source>
        <dbReference type="ARBA" id="ARBA00022771"/>
    </source>
</evidence>
<dbReference type="Pfam" id="PF20173">
    <property type="entry name" value="ZnF_RZ-type"/>
    <property type="match status" value="1"/>
</dbReference>
<dbReference type="Pfam" id="PF25396">
    <property type="entry name" value="ZNFX1"/>
    <property type="match status" value="1"/>
</dbReference>
<keyword evidence="10" id="KW-1185">Reference proteome</keyword>
<dbReference type="GO" id="GO:0005737">
    <property type="term" value="C:cytoplasm"/>
    <property type="evidence" value="ECO:0007669"/>
    <property type="project" value="UniProtKB-SubCell"/>
</dbReference>
<dbReference type="GO" id="GO:0031380">
    <property type="term" value="C:nuclear RNA-directed RNA polymerase complex"/>
    <property type="evidence" value="ECO:0007669"/>
    <property type="project" value="TreeGrafter"/>
</dbReference>
<reference evidence="9" key="2">
    <citation type="submission" date="2025-08" db="UniProtKB">
        <authorList>
            <consortium name="Ensembl"/>
        </authorList>
    </citation>
    <scope>IDENTIFICATION</scope>
</reference>